<evidence type="ECO:0000256" key="1">
    <source>
        <dbReference type="SAM" id="Phobius"/>
    </source>
</evidence>
<sequence length="171" mass="18783">MVSSAVPVQVSERLPAAPADTFPYLLRKGVVMSETKPDKSKPTMPSEVSSRLSLFDRFATAAAGFVSRGWFFAMCVLLVLVWAPSFFLIGDLDTWQLIINTLTTIVTFLLVALLQNTQTRADEAVQHKLNAIAEGLAQLMTQIAEDQDDKPLRGDVRELRSAVGLEDKESA</sequence>
<name>A0A7W5V2F7_9ACTN</name>
<organism evidence="2 3">
    <name type="scientific">Nonomuraea dietziae</name>
    <dbReference type="NCBI Taxonomy" id="65515"/>
    <lineage>
        <taxon>Bacteria</taxon>
        <taxon>Bacillati</taxon>
        <taxon>Actinomycetota</taxon>
        <taxon>Actinomycetes</taxon>
        <taxon>Streptosporangiales</taxon>
        <taxon>Streptosporangiaceae</taxon>
        <taxon>Nonomuraea</taxon>
    </lineage>
</organism>
<evidence type="ECO:0008006" key="4">
    <source>
        <dbReference type="Google" id="ProtNLM"/>
    </source>
</evidence>
<keyword evidence="1" id="KW-1133">Transmembrane helix</keyword>
<dbReference type="InterPro" id="IPR007251">
    <property type="entry name" value="Iron_permease_Fet4"/>
</dbReference>
<dbReference type="EMBL" id="JACIBV010000001">
    <property type="protein sequence ID" value="MBB3724459.1"/>
    <property type="molecule type" value="Genomic_DNA"/>
</dbReference>
<evidence type="ECO:0000313" key="3">
    <source>
        <dbReference type="Proteomes" id="UP000579945"/>
    </source>
</evidence>
<dbReference type="RefSeq" id="WP_312895307.1">
    <property type="nucleotide sequence ID" value="NZ_JACIBV010000001.1"/>
</dbReference>
<keyword evidence="1" id="KW-0472">Membrane</keyword>
<comment type="caution">
    <text evidence="2">The sequence shown here is derived from an EMBL/GenBank/DDBJ whole genome shotgun (WGS) entry which is preliminary data.</text>
</comment>
<keyword evidence="1" id="KW-0812">Transmembrane</keyword>
<keyword evidence="3" id="KW-1185">Reference proteome</keyword>
<protein>
    <recommendedName>
        <fullName evidence="4">Low affinity iron permease</fullName>
    </recommendedName>
</protein>
<proteinExistence type="predicted"/>
<feature type="transmembrane region" description="Helical" evidence="1">
    <location>
        <begin position="95"/>
        <end position="114"/>
    </location>
</feature>
<accession>A0A7W5V2F7</accession>
<feature type="transmembrane region" description="Helical" evidence="1">
    <location>
        <begin position="70"/>
        <end position="89"/>
    </location>
</feature>
<dbReference type="Pfam" id="PF04120">
    <property type="entry name" value="Iron_permease"/>
    <property type="match status" value="1"/>
</dbReference>
<dbReference type="Proteomes" id="UP000579945">
    <property type="component" value="Unassembled WGS sequence"/>
</dbReference>
<gene>
    <name evidence="2" type="ORF">FHR33_000319</name>
</gene>
<dbReference type="GO" id="GO:0055085">
    <property type="term" value="P:transmembrane transport"/>
    <property type="evidence" value="ECO:0007669"/>
    <property type="project" value="InterPro"/>
</dbReference>
<dbReference type="GeneID" id="95386970"/>
<reference evidence="2 3" key="1">
    <citation type="submission" date="2020-08" db="EMBL/GenBank/DDBJ databases">
        <title>Sequencing the genomes of 1000 actinobacteria strains.</title>
        <authorList>
            <person name="Klenk H.-P."/>
        </authorList>
    </citation>
    <scope>NUCLEOTIDE SEQUENCE [LARGE SCALE GENOMIC DNA]</scope>
    <source>
        <strain evidence="2 3">DSM 44320</strain>
    </source>
</reference>
<evidence type="ECO:0000313" key="2">
    <source>
        <dbReference type="EMBL" id="MBB3724459.1"/>
    </source>
</evidence>
<dbReference type="AlphaFoldDB" id="A0A7W5V2F7"/>